<dbReference type="InterPro" id="IPR023170">
    <property type="entry name" value="HhH_base_excis_C"/>
</dbReference>
<evidence type="ECO:0000256" key="3">
    <source>
        <dbReference type="ARBA" id="ARBA00008343"/>
    </source>
</evidence>
<dbReference type="Proteomes" id="UP000526501">
    <property type="component" value="Unassembled WGS sequence"/>
</dbReference>
<sequence length="342" mass="38358">MSQALVKNAAAFQSALINWYDENARDLPWRVQPSLYKTVVSEFMLQQTQVKTVLPYFAKWLKSYPDFANLAQASEEQVLKSWEGLGYYSRARNLLKLAKEISAIPADEIPQDAKSWLKFPGIGPYAAAAVCSIAFSDQSAVVDGNVVRILSRMTADESSYTNSTEAAKVYRPLVQELLNRERPGDHNQAMMELGATVCHKNSPNCLLCPVREHCLGFEKGIAESLPKLAKIKFEDVTVNRAWIQKEGSILLHKIPANAKRMRGLHELPELAPLSIPVPSSTPIATRKRGITRYRITERIFDISPASLPNKIPEDYIWAKPDLIESLAFSGPHRKWIGELLAR</sequence>
<comment type="cofactor">
    <cofactor evidence="1">
        <name>[4Fe-4S] cluster</name>
        <dbReference type="ChEBI" id="CHEBI:49883"/>
    </cofactor>
</comment>
<keyword evidence="7" id="KW-0408">Iron</keyword>
<evidence type="ECO:0000256" key="2">
    <source>
        <dbReference type="ARBA" id="ARBA00002933"/>
    </source>
</evidence>
<keyword evidence="8" id="KW-0411">Iron-sulfur</keyword>
<dbReference type="AlphaFoldDB" id="A0A7X1B481"/>
<dbReference type="Gene3D" id="1.10.1670.10">
    <property type="entry name" value="Helix-hairpin-Helix base-excision DNA repair enzymes (C-terminal)"/>
    <property type="match status" value="1"/>
</dbReference>
<evidence type="ECO:0000256" key="5">
    <source>
        <dbReference type="ARBA" id="ARBA00022763"/>
    </source>
</evidence>
<evidence type="ECO:0000256" key="10">
    <source>
        <dbReference type="ARBA" id="ARBA00023295"/>
    </source>
</evidence>
<evidence type="ECO:0000256" key="4">
    <source>
        <dbReference type="ARBA" id="ARBA00022723"/>
    </source>
</evidence>
<dbReference type="PANTHER" id="PTHR42944">
    <property type="entry name" value="ADENINE DNA GLYCOSYLASE"/>
    <property type="match status" value="1"/>
</dbReference>
<dbReference type="InterPro" id="IPR044298">
    <property type="entry name" value="MIG/MutY"/>
</dbReference>
<dbReference type="PANTHER" id="PTHR42944:SF1">
    <property type="entry name" value="ADENINE DNA GLYCOSYLASE"/>
    <property type="match status" value="1"/>
</dbReference>
<dbReference type="GO" id="GO:0046872">
    <property type="term" value="F:metal ion binding"/>
    <property type="evidence" value="ECO:0007669"/>
    <property type="project" value="UniProtKB-KW"/>
</dbReference>
<evidence type="ECO:0000256" key="6">
    <source>
        <dbReference type="ARBA" id="ARBA00022801"/>
    </source>
</evidence>
<comment type="caution">
    <text evidence="12">The sequence shown here is derived from an EMBL/GenBank/DDBJ whole genome shotgun (WGS) entry which is preliminary data.</text>
</comment>
<dbReference type="RefSeq" id="WP_185659203.1">
    <property type="nucleotide sequence ID" value="NZ_CAWPOO010000006.1"/>
</dbReference>
<dbReference type="GO" id="GO:0000701">
    <property type="term" value="F:purine-specific mismatch base pair DNA N-glycosylase activity"/>
    <property type="evidence" value="ECO:0007669"/>
    <property type="project" value="TreeGrafter"/>
</dbReference>
<dbReference type="EMBL" id="JACHVC010000006">
    <property type="protein sequence ID" value="MBC2605320.1"/>
    <property type="molecule type" value="Genomic_DNA"/>
</dbReference>
<dbReference type="GO" id="GO:0006284">
    <property type="term" value="P:base-excision repair"/>
    <property type="evidence" value="ECO:0007669"/>
    <property type="project" value="InterPro"/>
</dbReference>
<dbReference type="SUPFAM" id="SSF48150">
    <property type="entry name" value="DNA-glycosylase"/>
    <property type="match status" value="1"/>
</dbReference>
<dbReference type="InterPro" id="IPR011257">
    <property type="entry name" value="DNA_glycosylase"/>
</dbReference>
<evidence type="ECO:0000256" key="9">
    <source>
        <dbReference type="ARBA" id="ARBA00023204"/>
    </source>
</evidence>
<comment type="function">
    <text evidence="2">Adenine glycosylase active on G-A mispairs. MutY also corrects error-prone DNA synthesis past GO lesions which are due to the oxidatively damaged form of guanine: 7,8-dihydro-8-oxoguanine (8-oxo-dGTP).</text>
</comment>
<feature type="domain" description="HhH-GPD" evidence="11">
    <location>
        <begin position="44"/>
        <end position="196"/>
    </location>
</feature>
<dbReference type="GO" id="GO:0032357">
    <property type="term" value="F:oxidized purine DNA binding"/>
    <property type="evidence" value="ECO:0007669"/>
    <property type="project" value="TreeGrafter"/>
</dbReference>
<keyword evidence="9" id="KW-0234">DNA repair</keyword>
<keyword evidence="13" id="KW-1185">Reference proteome</keyword>
<evidence type="ECO:0000259" key="11">
    <source>
        <dbReference type="SMART" id="SM00478"/>
    </source>
</evidence>
<keyword evidence="4" id="KW-0479">Metal-binding</keyword>
<dbReference type="GO" id="GO:0035485">
    <property type="term" value="F:adenine/guanine mispair binding"/>
    <property type="evidence" value="ECO:0007669"/>
    <property type="project" value="TreeGrafter"/>
</dbReference>
<organism evidence="12 13">
    <name type="scientific">Pelagicoccus albus</name>
    <dbReference type="NCBI Taxonomy" id="415222"/>
    <lineage>
        <taxon>Bacteria</taxon>
        <taxon>Pseudomonadati</taxon>
        <taxon>Verrucomicrobiota</taxon>
        <taxon>Opitutia</taxon>
        <taxon>Puniceicoccales</taxon>
        <taxon>Pelagicoccaceae</taxon>
        <taxon>Pelagicoccus</taxon>
    </lineage>
</organism>
<protein>
    <submittedName>
        <fullName evidence="12">A/G-specific adenine glycosylase</fullName>
    </submittedName>
</protein>
<dbReference type="SMART" id="SM00478">
    <property type="entry name" value="ENDO3c"/>
    <property type="match status" value="1"/>
</dbReference>
<dbReference type="InterPro" id="IPR003265">
    <property type="entry name" value="HhH-GPD_domain"/>
</dbReference>
<name>A0A7X1B481_9BACT</name>
<evidence type="ECO:0000313" key="13">
    <source>
        <dbReference type="Proteomes" id="UP000526501"/>
    </source>
</evidence>
<evidence type="ECO:0000256" key="1">
    <source>
        <dbReference type="ARBA" id="ARBA00001966"/>
    </source>
</evidence>
<comment type="similarity">
    <text evidence="3">Belongs to the Nth/MutY family.</text>
</comment>
<evidence type="ECO:0000256" key="8">
    <source>
        <dbReference type="ARBA" id="ARBA00023014"/>
    </source>
</evidence>
<keyword evidence="10" id="KW-0326">Glycosidase</keyword>
<dbReference type="Pfam" id="PF00730">
    <property type="entry name" value="HhH-GPD"/>
    <property type="match status" value="1"/>
</dbReference>
<evidence type="ECO:0000313" key="12">
    <source>
        <dbReference type="EMBL" id="MBC2605320.1"/>
    </source>
</evidence>
<dbReference type="GO" id="GO:0034039">
    <property type="term" value="F:8-oxo-7,8-dihydroguanine DNA N-glycosylase activity"/>
    <property type="evidence" value="ECO:0007669"/>
    <property type="project" value="TreeGrafter"/>
</dbReference>
<gene>
    <name evidence="12" type="ORF">H5P27_04605</name>
</gene>
<proteinExistence type="inferred from homology"/>
<dbReference type="GO" id="GO:0006298">
    <property type="term" value="P:mismatch repair"/>
    <property type="evidence" value="ECO:0007669"/>
    <property type="project" value="TreeGrafter"/>
</dbReference>
<keyword evidence="5" id="KW-0227">DNA damage</keyword>
<keyword evidence="6" id="KW-0378">Hydrolase</keyword>
<dbReference type="Gene3D" id="1.10.340.30">
    <property type="entry name" value="Hypothetical protein, domain 2"/>
    <property type="match status" value="1"/>
</dbReference>
<evidence type="ECO:0000256" key="7">
    <source>
        <dbReference type="ARBA" id="ARBA00023004"/>
    </source>
</evidence>
<dbReference type="GO" id="GO:0051536">
    <property type="term" value="F:iron-sulfur cluster binding"/>
    <property type="evidence" value="ECO:0007669"/>
    <property type="project" value="UniProtKB-KW"/>
</dbReference>
<accession>A0A7X1B481</accession>
<dbReference type="CDD" id="cd00056">
    <property type="entry name" value="ENDO3c"/>
    <property type="match status" value="1"/>
</dbReference>
<reference evidence="12 13" key="1">
    <citation type="submission" date="2020-07" db="EMBL/GenBank/DDBJ databases">
        <authorList>
            <person name="Feng X."/>
        </authorList>
    </citation>
    <scope>NUCLEOTIDE SEQUENCE [LARGE SCALE GENOMIC DNA]</scope>
    <source>
        <strain evidence="12 13">JCM23202</strain>
    </source>
</reference>